<name>A0A4P8I9S8_9FIRM</name>
<dbReference type="OrthoDB" id="2963788at2"/>
<dbReference type="Proteomes" id="UP000298653">
    <property type="component" value="Chromosome"/>
</dbReference>
<evidence type="ECO:0000259" key="1">
    <source>
        <dbReference type="Pfam" id="PF06378"/>
    </source>
</evidence>
<accession>A0A4P8I9S8</accession>
<dbReference type="RefSeq" id="WP_137327834.1">
    <property type="nucleotide sequence ID" value="NZ_CP040058.1"/>
</dbReference>
<keyword evidence="3" id="KW-1185">Reference proteome</keyword>
<dbReference type="KEGG" id="arf:AR1Y2_0814"/>
<dbReference type="AlphaFoldDB" id="A0A4P8I9S8"/>
<dbReference type="Pfam" id="PF06378">
    <property type="entry name" value="SSAP_Sak"/>
    <property type="match status" value="1"/>
</dbReference>
<feature type="domain" description="SSAP RNA binding" evidence="1">
    <location>
        <begin position="3"/>
        <end position="137"/>
    </location>
</feature>
<evidence type="ECO:0000313" key="2">
    <source>
        <dbReference type="EMBL" id="QCP34268.1"/>
    </source>
</evidence>
<evidence type="ECO:0000313" key="3">
    <source>
        <dbReference type="Proteomes" id="UP000298653"/>
    </source>
</evidence>
<dbReference type="InterPro" id="IPR009425">
    <property type="entry name" value="DSRM_SSAP"/>
</dbReference>
<proteinExistence type="predicted"/>
<sequence>MLKSYDELRKVDVAPYCEERDGFLYLNWARCITLLHEYGAEKAYWEVIENEKTGNSLRPTEEVFTDKSGVSNRCYETKIKVVIDDSVYYMQTPVLNGKNPVKDNSMNQLRTWNSMCRAFVKCVAINTGLGFDLWLKEETGPFASYIPEQKGIKASEAQIKAIKSIGKKHRLDLDKWITNNNKTWDSLTDVDAGNMLNTLKEKYGDE</sequence>
<dbReference type="EMBL" id="CP040058">
    <property type="protein sequence ID" value="QCP34268.1"/>
    <property type="molecule type" value="Genomic_DNA"/>
</dbReference>
<organism evidence="2 3">
    <name type="scientific">Anaerostipes rhamnosivorans</name>
    <dbReference type="NCBI Taxonomy" id="1229621"/>
    <lineage>
        <taxon>Bacteria</taxon>
        <taxon>Bacillati</taxon>
        <taxon>Bacillota</taxon>
        <taxon>Clostridia</taxon>
        <taxon>Lachnospirales</taxon>
        <taxon>Lachnospiraceae</taxon>
        <taxon>Anaerostipes</taxon>
    </lineage>
</organism>
<protein>
    <recommendedName>
        <fullName evidence="1">SSAP RNA binding domain-containing protein</fullName>
    </recommendedName>
</protein>
<reference evidence="2 3" key="1">
    <citation type="submission" date="2019-05" db="EMBL/GenBank/DDBJ databases">
        <title>Complete genome sequencing of Anaerostipes rhamnosivorans.</title>
        <authorList>
            <person name="Bui T.P.N."/>
            <person name="de Vos W.M."/>
        </authorList>
    </citation>
    <scope>NUCLEOTIDE SEQUENCE [LARGE SCALE GENOMIC DNA]</scope>
    <source>
        <strain evidence="2 3">1y2</strain>
    </source>
</reference>
<gene>
    <name evidence="2" type="ORF">AR1Y2_0814</name>
</gene>